<dbReference type="InterPro" id="IPR050407">
    <property type="entry name" value="Geranylgeranyl_reductase"/>
</dbReference>
<keyword evidence="2" id="KW-1185">Reference proteome</keyword>
<dbReference type="NCBIfam" id="TIGR02032">
    <property type="entry name" value="GG-red-SF"/>
    <property type="match status" value="1"/>
</dbReference>
<dbReference type="Pfam" id="PF12831">
    <property type="entry name" value="FAD_oxidored"/>
    <property type="match status" value="1"/>
</dbReference>
<accession>A0ABP8WAT1</accession>
<organism evidence="1 2">
    <name type="scientific">Nocardioides nanhaiensis</name>
    <dbReference type="NCBI Taxonomy" id="1476871"/>
    <lineage>
        <taxon>Bacteria</taxon>
        <taxon>Bacillati</taxon>
        <taxon>Actinomycetota</taxon>
        <taxon>Actinomycetes</taxon>
        <taxon>Propionibacteriales</taxon>
        <taxon>Nocardioidaceae</taxon>
        <taxon>Nocardioides</taxon>
    </lineage>
</organism>
<dbReference type="InterPro" id="IPR011777">
    <property type="entry name" value="Geranylgeranyl_Rdtase_fam"/>
</dbReference>
<proteinExistence type="predicted"/>
<dbReference type="PRINTS" id="PR00420">
    <property type="entry name" value="RNGMNOXGNASE"/>
</dbReference>
<dbReference type="PANTHER" id="PTHR42685">
    <property type="entry name" value="GERANYLGERANYL DIPHOSPHATE REDUCTASE"/>
    <property type="match status" value="1"/>
</dbReference>
<dbReference type="RefSeq" id="WP_345265568.1">
    <property type="nucleotide sequence ID" value="NZ_BAABIM010000002.1"/>
</dbReference>
<dbReference type="EMBL" id="BAABIM010000002">
    <property type="protein sequence ID" value="GAA4683841.1"/>
    <property type="molecule type" value="Genomic_DNA"/>
</dbReference>
<gene>
    <name evidence="1" type="ORF">GCM10023226_21340</name>
</gene>
<name>A0ABP8WAT1_9ACTN</name>
<evidence type="ECO:0000313" key="1">
    <source>
        <dbReference type="EMBL" id="GAA4683841.1"/>
    </source>
</evidence>
<dbReference type="Gene3D" id="3.50.50.60">
    <property type="entry name" value="FAD/NAD(P)-binding domain"/>
    <property type="match status" value="1"/>
</dbReference>
<evidence type="ECO:0000313" key="2">
    <source>
        <dbReference type="Proteomes" id="UP001500621"/>
    </source>
</evidence>
<sequence length="383" mass="39924">MSGAVDEYDVAVVGGGPAGASAARAAAETGARTVLLEKAELPRYKTCGGGLIGPTLAHLPGDPPARVDVHRVSFTLRGGVPLQRVEHAPVLRTAARTELDAWLASAAASAGAEVRTRCGVTGVTGWQRAGDVVELATEQGPVRARTVVAADGTSSRLAREVGVRLSRVDLGLEVELDVGALGARWADRVHLDWGPLPGSYGWVFPKGDSLTVGVIAARGNPAQTRAYLADLLRRQGLTGLRVLHDSGHLTRCRTPDSPLGAGRVLLAGDAAGLLEPWTREGISFAVRSGLLAGAVAARGGAQDDGALQARYRSAVGEELAVEMAAGEQCLRAFERRPAVFHHLLGGTGVGWRAFTRIARGDTTLARAWQHRSVRAAVGVLGGR</sequence>
<dbReference type="Proteomes" id="UP001500621">
    <property type="component" value="Unassembled WGS sequence"/>
</dbReference>
<reference evidence="2" key="1">
    <citation type="journal article" date="2019" name="Int. J. Syst. Evol. Microbiol.">
        <title>The Global Catalogue of Microorganisms (GCM) 10K type strain sequencing project: providing services to taxonomists for standard genome sequencing and annotation.</title>
        <authorList>
            <consortium name="The Broad Institute Genomics Platform"/>
            <consortium name="The Broad Institute Genome Sequencing Center for Infectious Disease"/>
            <person name="Wu L."/>
            <person name="Ma J."/>
        </authorList>
    </citation>
    <scope>NUCLEOTIDE SEQUENCE [LARGE SCALE GENOMIC DNA]</scope>
    <source>
        <strain evidence="2">JCM 18127</strain>
    </source>
</reference>
<dbReference type="PANTHER" id="PTHR42685:SF22">
    <property type="entry name" value="CONDITIONED MEDIUM FACTOR RECEPTOR 1"/>
    <property type="match status" value="1"/>
</dbReference>
<dbReference type="InterPro" id="IPR036188">
    <property type="entry name" value="FAD/NAD-bd_sf"/>
</dbReference>
<comment type="caution">
    <text evidence="1">The sequence shown here is derived from an EMBL/GenBank/DDBJ whole genome shotgun (WGS) entry which is preliminary data.</text>
</comment>
<protein>
    <submittedName>
        <fullName evidence="1">Geranylgeranyl reductase family protein</fullName>
    </submittedName>
</protein>
<dbReference type="SUPFAM" id="SSF51905">
    <property type="entry name" value="FAD/NAD(P)-binding domain"/>
    <property type="match status" value="1"/>
</dbReference>